<dbReference type="SUPFAM" id="SSF55073">
    <property type="entry name" value="Nucleotide cyclase"/>
    <property type="match status" value="1"/>
</dbReference>
<name>A0A317DU33_9PROT</name>
<proteinExistence type="predicted"/>
<dbReference type="Gene3D" id="3.30.70.1230">
    <property type="entry name" value="Nucleotide cyclase"/>
    <property type="match status" value="1"/>
</dbReference>
<evidence type="ECO:0000313" key="2">
    <source>
        <dbReference type="EMBL" id="PWR17892.1"/>
    </source>
</evidence>
<feature type="domain" description="Guanylate cyclase" evidence="1">
    <location>
        <begin position="437"/>
        <end position="557"/>
    </location>
</feature>
<dbReference type="EMBL" id="QGLE01000020">
    <property type="protein sequence ID" value="PWR17892.1"/>
    <property type="molecule type" value="Genomic_DNA"/>
</dbReference>
<dbReference type="Proteomes" id="UP000245461">
    <property type="component" value="Unassembled WGS sequence"/>
</dbReference>
<comment type="caution">
    <text evidence="2">The sequence shown here is derived from an EMBL/GenBank/DDBJ whole genome shotgun (WGS) entry which is preliminary data.</text>
</comment>
<dbReference type="Pfam" id="PF20308">
    <property type="entry name" value="TPR-S"/>
    <property type="match status" value="1"/>
</dbReference>
<evidence type="ECO:0000259" key="1">
    <source>
        <dbReference type="PROSITE" id="PS50125"/>
    </source>
</evidence>
<keyword evidence="3" id="KW-1185">Reference proteome</keyword>
<dbReference type="InterPro" id="IPR046880">
    <property type="entry name" value="TPR-S"/>
</dbReference>
<accession>A0A317DU33</accession>
<dbReference type="RefSeq" id="WP_109908035.1">
    <property type="nucleotide sequence ID" value="NZ_QGLE01000020.1"/>
</dbReference>
<dbReference type="OrthoDB" id="2974768at2"/>
<dbReference type="AlphaFoldDB" id="A0A317DU33"/>
<sequence length="608" mass="65772">MTPETVDDILAEVRAARKRGELFEAFDRARVAIEETGPDARLAYEAVLCLARAGASELAHRRYAEYGLDPDLGLDYATLLGRIEKDEALALSGPARVEKLLEAAGTYRAAYVRYPDYYPAINAATLYLLAGDEANAREFALIARRHLEGVVDGAARPASFWDLATAAEAALILGEEDAARQAVRDAMAVSDLDVTGVASTRRQLRLIIAERNLDPTILDPMTPPTVAHYTGHRLTPWGRPGRFPATMEQAVAADIRAAVARHDIRFGYGSLASGADILFAEAILDAGGEVHAVLPFAYEDFVRISVADSGPDWVERFERLIHHPRMRISLATFDPFLGDDEIFGYAARYAMGLAVIRADMIGGPAVQLAVWDGVGGAGVAGTAADVAFWRDDMQRDGEVIWPAGAPAGAAVTPGVAAPPAQARPEDAVQAPHRVLRALLFCDVKGFSKLNDVSIPVFFREVMGALARATRRHRDSILFKNTWGDAIHTIMRDAPSAAALALDLQEEMGRIDLAGLGLPEGLALRVGGHVGPIYSSWDNVLEEETFYGAQVTRCARIEPIAFTGKVFVSEAFAAELALTSPDFSSEYVGTIPTAKQFGRMPMYLLRKRG</sequence>
<dbReference type="PROSITE" id="PS50125">
    <property type="entry name" value="GUANYLATE_CYCLASE_2"/>
    <property type="match status" value="1"/>
</dbReference>
<dbReference type="Pfam" id="PF00211">
    <property type="entry name" value="Guanylate_cyc"/>
    <property type="match status" value="1"/>
</dbReference>
<dbReference type="InterPro" id="IPR029787">
    <property type="entry name" value="Nucleotide_cyclase"/>
</dbReference>
<dbReference type="InterPro" id="IPR001054">
    <property type="entry name" value="A/G_cyclase"/>
</dbReference>
<gene>
    <name evidence="2" type="ORF">DKG74_20445</name>
</gene>
<dbReference type="GO" id="GO:0004016">
    <property type="term" value="F:adenylate cyclase activity"/>
    <property type="evidence" value="ECO:0007669"/>
    <property type="project" value="UniProtKB-ARBA"/>
</dbReference>
<reference evidence="2 3" key="1">
    <citation type="submission" date="2018-05" db="EMBL/GenBank/DDBJ databases">
        <title>Zavarzinia sp. HR-AS.</title>
        <authorList>
            <person name="Lee Y."/>
            <person name="Jeon C.O."/>
        </authorList>
    </citation>
    <scope>NUCLEOTIDE SEQUENCE [LARGE SCALE GENOMIC DNA]</scope>
    <source>
        <strain evidence="2 3">HR-AS</strain>
    </source>
</reference>
<organism evidence="2 3">
    <name type="scientific">Zavarzinia aquatilis</name>
    <dbReference type="NCBI Taxonomy" id="2211142"/>
    <lineage>
        <taxon>Bacteria</taxon>
        <taxon>Pseudomonadati</taxon>
        <taxon>Pseudomonadota</taxon>
        <taxon>Alphaproteobacteria</taxon>
        <taxon>Rhodospirillales</taxon>
        <taxon>Zavarziniaceae</taxon>
        <taxon>Zavarzinia</taxon>
    </lineage>
</organism>
<evidence type="ECO:0000313" key="3">
    <source>
        <dbReference type="Proteomes" id="UP000245461"/>
    </source>
</evidence>
<dbReference type="SMART" id="SM00044">
    <property type="entry name" value="CYCc"/>
    <property type="match status" value="1"/>
</dbReference>
<dbReference type="GO" id="GO:0035556">
    <property type="term" value="P:intracellular signal transduction"/>
    <property type="evidence" value="ECO:0007669"/>
    <property type="project" value="InterPro"/>
</dbReference>
<protein>
    <submittedName>
        <fullName evidence="2">Adenylate cyclase</fullName>
    </submittedName>
</protein>
<dbReference type="GO" id="GO:0009190">
    <property type="term" value="P:cyclic nucleotide biosynthetic process"/>
    <property type="evidence" value="ECO:0007669"/>
    <property type="project" value="InterPro"/>
</dbReference>